<dbReference type="GeneID" id="70191783"/>
<dbReference type="EMBL" id="JAGTJQ010000006">
    <property type="protein sequence ID" value="KAH7029672.1"/>
    <property type="molecule type" value="Genomic_DNA"/>
</dbReference>
<dbReference type="RefSeq" id="XP_046011960.1">
    <property type="nucleotide sequence ID" value="XM_046162237.1"/>
</dbReference>
<dbReference type="PANTHER" id="PTHR12110">
    <property type="entry name" value="HYDROXYPYRUVATE ISOMERASE"/>
    <property type="match status" value="1"/>
</dbReference>
<evidence type="ECO:0000313" key="3">
    <source>
        <dbReference type="EMBL" id="KAH7029672.1"/>
    </source>
</evidence>
<dbReference type="Pfam" id="PF01261">
    <property type="entry name" value="AP_endonuc_2"/>
    <property type="match status" value="1"/>
</dbReference>
<keyword evidence="1" id="KW-0732">Signal</keyword>
<comment type="caution">
    <text evidence="3">The sequence shown here is derived from an EMBL/GenBank/DDBJ whole genome shotgun (WGS) entry which is preliminary data.</text>
</comment>
<dbReference type="Proteomes" id="UP000756346">
    <property type="component" value="Unassembled WGS sequence"/>
</dbReference>
<keyword evidence="3" id="KW-0413">Isomerase</keyword>
<dbReference type="InterPro" id="IPR013022">
    <property type="entry name" value="Xyl_isomerase-like_TIM-brl"/>
</dbReference>
<reference evidence="3" key="1">
    <citation type="journal article" date="2021" name="Nat. Commun.">
        <title>Genetic determinants of endophytism in the Arabidopsis root mycobiome.</title>
        <authorList>
            <person name="Mesny F."/>
            <person name="Miyauchi S."/>
            <person name="Thiergart T."/>
            <person name="Pickel B."/>
            <person name="Atanasova L."/>
            <person name="Karlsson M."/>
            <person name="Huettel B."/>
            <person name="Barry K.W."/>
            <person name="Haridas S."/>
            <person name="Chen C."/>
            <person name="Bauer D."/>
            <person name="Andreopoulos W."/>
            <person name="Pangilinan J."/>
            <person name="LaButti K."/>
            <person name="Riley R."/>
            <person name="Lipzen A."/>
            <person name="Clum A."/>
            <person name="Drula E."/>
            <person name="Henrissat B."/>
            <person name="Kohler A."/>
            <person name="Grigoriev I.V."/>
            <person name="Martin F.M."/>
            <person name="Hacquard S."/>
        </authorList>
    </citation>
    <scope>NUCLEOTIDE SEQUENCE</scope>
    <source>
        <strain evidence="3">MPI-CAGE-CH-0230</strain>
    </source>
</reference>
<dbReference type="SUPFAM" id="SSF51658">
    <property type="entry name" value="Xylose isomerase-like"/>
    <property type="match status" value="1"/>
</dbReference>
<evidence type="ECO:0000256" key="1">
    <source>
        <dbReference type="SAM" id="SignalP"/>
    </source>
</evidence>
<dbReference type="PANTHER" id="PTHR12110:SF56">
    <property type="entry name" value="DEHYDRATASE, PUTATIVE (AFU_ORTHOLOGUE AFUA_6G08740)-RELATED"/>
    <property type="match status" value="1"/>
</dbReference>
<feature type="domain" description="Xylose isomerase-like TIM barrel" evidence="2">
    <location>
        <begin position="25"/>
        <end position="312"/>
    </location>
</feature>
<sequence>MCASRQPMLSRACCIVLSALKVICSAGFDAVELAMPDLLAYGKVLNGEEPDASDYDTIVEVARAVKALAEEVGVGILMLKPFVNFEGWKLGLQDSEREDAFARARGWLMVMEALGTDMLQKLASSDAEEISPSVDDLAADVAKLADMCAEEGFRVAYENRCWATRTRTWKAAWEIVKNADKPNLGICLDTFQILGGEFGDPTTRTGLIEDICRAELESRCRASLRQLTATVPAEKIFLVQLSDAYRMDPPIKESRDSQASLSRFRWSQDHRPLPFDGGYLPVHDVLRAVLNTDSRGWLSVEVFDSNEGLKFSDMEAFTKSAKETLQKLLLFS</sequence>
<evidence type="ECO:0000259" key="2">
    <source>
        <dbReference type="Pfam" id="PF01261"/>
    </source>
</evidence>
<proteinExistence type="predicted"/>
<accession>A0A9P8Y4Z4</accession>
<name>A0A9P8Y4Z4_9PEZI</name>
<evidence type="ECO:0000313" key="4">
    <source>
        <dbReference type="Proteomes" id="UP000756346"/>
    </source>
</evidence>
<dbReference type="GO" id="GO:0016853">
    <property type="term" value="F:isomerase activity"/>
    <property type="evidence" value="ECO:0007669"/>
    <property type="project" value="UniProtKB-KW"/>
</dbReference>
<dbReference type="InterPro" id="IPR050312">
    <property type="entry name" value="IolE/XylAMocC-like"/>
</dbReference>
<dbReference type="OrthoDB" id="5360893at2759"/>
<dbReference type="Gene3D" id="3.20.20.150">
    <property type="entry name" value="Divalent-metal-dependent TIM barrel enzymes"/>
    <property type="match status" value="1"/>
</dbReference>
<organism evidence="3 4">
    <name type="scientific">Microdochium trichocladiopsis</name>
    <dbReference type="NCBI Taxonomy" id="1682393"/>
    <lineage>
        <taxon>Eukaryota</taxon>
        <taxon>Fungi</taxon>
        <taxon>Dikarya</taxon>
        <taxon>Ascomycota</taxon>
        <taxon>Pezizomycotina</taxon>
        <taxon>Sordariomycetes</taxon>
        <taxon>Xylariomycetidae</taxon>
        <taxon>Xylariales</taxon>
        <taxon>Microdochiaceae</taxon>
        <taxon>Microdochium</taxon>
    </lineage>
</organism>
<keyword evidence="4" id="KW-1185">Reference proteome</keyword>
<dbReference type="AlphaFoldDB" id="A0A9P8Y4Z4"/>
<feature type="chain" id="PRO_5040324419" evidence="1">
    <location>
        <begin position="26"/>
        <end position="332"/>
    </location>
</feature>
<dbReference type="InterPro" id="IPR036237">
    <property type="entry name" value="Xyl_isomerase-like_sf"/>
</dbReference>
<protein>
    <submittedName>
        <fullName evidence="3">Xylose isomerase-like protein</fullName>
    </submittedName>
</protein>
<feature type="signal peptide" evidence="1">
    <location>
        <begin position="1"/>
        <end position="25"/>
    </location>
</feature>
<gene>
    <name evidence="3" type="ORF">B0I36DRAFT_423188</name>
</gene>